<keyword evidence="2" id="KW-1185">Reference proteome</keyword>
<dbReference type="PANTHER" id="PTHR31581">
    <property type="entry name" value="KICSTOR COMPLEX PROTEIN C12ORF66"/>
    <property type="match status" value="1"/>
</dbReference>
<name>A0A430QLQ1_SCHBO</name>
<dbReference type="Pfam" id="PF09404">
    <property type="entry name" value="C12orf66_like"/>
    <property type="match status" value="1"/>
</dbReference>
<proteinExistence type="predicted"/>
<sequence length="406" mass="46086">MSGNSSQSQCIIESLDSFFRCILSAKLDDQKVLSNSVPLIGKLVFADSKITYSEALYLFCRLERDYVSLDIFPNRSLFSRKEDCLESYNSLRAGFDSVFNNSTLSNNELYFSVYMQILTASRGQLISLLEVVILHELLSAQIAISDLMFLESLLSLNRAKDNLDKLGKLLNSKGSTSPCKQLPLVAWLECFYAHLLSKYTLYWFEILVRSASNVHETEETANSENLNLVANITRFQRESNALNISLLFDTTCQSFPFLGHGYVLRGSFGDAPKGIESIPPIFNAPLGSSLSPVDIYTIVMQINSTLHLSGDDKIDVSEVLKQPRYVYDEKLNHTYYIKKLECRVFLALVYEGLKSHKDKLINEFISMLTDTICLHKVVNLLKQHRQQFSSSSPSTDRKSLRSFFFH</sequence>
<accession>A0A430QLQ1</accession>
<dbReference type="SUPFAM" id="SSF160651">
    <property type="entry name" value="FLJ32549 C-terminal domain-like"/>
    <property type="match status" value="1"/>
</dbReference>
<dbReference type="PANTHER" id="PTHR31581:SF1">
    <property type="entry name" value="KICSTOR SUBUNIT 2"/>
    <property type="match status" value="1"/>
</dbReference>
<protein>
    <submittedName>
        <fullName evidence="1">Uncharacterized protein</fullName>
    </submittedName>
</protein>
<dbReference type="EMBL" id="QMKO01001567">
    <property type="protein sequence ID" value="RTG88586.1"/>
    <property type="molecule type" value="Genomic_DNA"/>
</dbReference>
<dbReference type="SUPFAM" id="SSF158548">
    <property type="entry name" value="FLJ32549 domain-like"/>
    <property type="match status" value="1"/>
</dbReference>
<dbReference type="GO" id="GO:0042149">
    <property type="term" value="P:cellular response to glucose starvation"/>
    <property type="evidence" value="ECO:0007669"/>
    <property type="project" value="TreeGrafter"/>
</dbReference>
<evidence type="ECO:0000313" key="2">
    <source>
        <dbReference type="Proteomes" id="UP000290809"/>
    </source>
</evidence>
<dbReference type="GO" id="GO:0061462">
    <property type="term" value="P:protein localization to lysosome"/>
    <property type="evidence" value="ECO:0007669"/>
    <property type="project" value="TreeGrafter"/>
</dbReference>
<evidence type="ECO:0000313" key="1">
    <source>
        <dbReference type="EMBL" id="RTG88586.1"/>
    </source>
</evidence>
<dbReference type="Proteomes" id="UP000290809">
    <property type="component" value="Unassembled WGS sequence"/>
</dbReference>
<dbReference type="AlphaFoldDB" id="A0A430QLQ1"/>
<organism evidence="1 2">
    <name type="scientific">Schistosoma bovis</name>
    <name type="common">Blood fluke</name>
    <dbReference type="NCBI Taxonomy" id="6184"/>
    <lineage>
        <taxon>Eukaryota</taxon>
        <taxon>Metazoa</taxon>
        <taxon>Spiralia</taxon>
        <taxon>Lophotrochozoa</taxon>
        <taxon>Platyhelminthes</taxon>
        <taxon>Trematoda</taxon>
        <taxon>Digenea</taxon>
        <taxon>Strigeidida</taxon>
        <taxon>Schistosomatoidea</taxon>
        <taxon>Schistosomatidae</taxon>
        <taxon>Schistosoma</taxon>
    </lineage>
</organism>
<dbReference type="InterPro" id="IPR038060">
    <property type="entry name" value="C12orf66-like_central_sf"/>
</dbReference>
<dbReference type="STRING" id="6184.A0A430QLQ1"/>
<gene>
    <name evidence="1" type="ORF">DC041_0006395</name>
</gene>
<dbReference type="Gene3D" id="3.30.450.240">
    <property type="match status" value="1"/>
</dbReference>
<dbReference type="InterPro" id="IPR018544">
    <property type="entry name" value="KICS_2"/>
</dbReference>
<dbReference type="GO" id="GO:0034198">
    <property type="term" value="P:cellular response to amino acid starvation"/>
    <property type="evidence" value="ECO:0007669"/>
    <property type="project" value="TreeGrafter"/>
</dbReference>
<dbReference type="GO" id="GO:1904262">
    <property type="term" value="P:negative regulation of TORC1 signaling"/>
    <property type="evidence" value="ECO:0007669"/>
    <property type="project" value="TreeGrafter"/>
</dbReference>
<comment type="caution">
    <text evidence="1">The sequence shown here is derived from an EMBL/GenBank/DDBJ whole genome shotgun (WGS) entry which is preliminary data.</text>
</comment>
<reference evidence="1 2" key="1">
    <citation type="journal article" date="2019" name="PLoS Pathog.">
        <title>Genome sequence of the bovine parasite Schistosoma bovis Tanzania.</title>
        <authorList>
            <person name="Oey H."/>
            <person name="Zakrzewski M."/>
            <person name="Gobert G."/>
            <person name="Gravermann K."/>
            <person name="Stoye J."/>
            <person name="Jones M."/>
            <person name="Mcmanus D."/>
            <person name="Krause L."/>
        </authorList>
    </citation>
    <scope>NUCLEOTIDE SEQUENCE [LARGE SCALE GENOMIC DNA]</scope>
    <source>
        <strain evidence="1 2">TAN1997</strain>
    </source>
</reference>